<accession>A0A0S1B3V3</accession>
<protein>
    <submittedName>
        <fullName evidence="1">Nitric oxide reductase large subunit</fullName>
    </submittedName>
</protein>
<gene>
    <name evidence="1" type="ORF">AOT14_33550</name>
</gene>
<sequence>MNSTRKLWVGLAALLIASFAVLLWVGSEVHRQAPLCPKRS</sequence>
<proteinExistence type="predicted"/>
<organism evidence="1 2">
    <name type="scientific">Stenotrophomonas acidaminiphila</name>
    <dbReference type="NCBI Taxonomy" id="128780"/>
    <lineage>
        <taxon>Bacteria</taxon>
        <taxon>Pseudomonadati</taxon>
        <taxon>Pseudomonadota</taxon>
        <taxon>Gammaproteobacteria</taxon>
        <taxon>Lysobacterales</taxon>
        <taxon>Lysobacteraceae</taxon>
        <taxon>Stenotrophomonas</taxon>
    </lineage>
</organism>
<dbReference type="KEGG" id="sacz:AOT14_33550"/>
<dbReference type="PATRIC" id="fig|128780.6.peg.3394"/>
<keyword evidence="2" id="KW-1185">Reference proteome</keyword>
<dbReference type="Proteomes" id="UP000061010">
    <property type="component" value="Chromosome"/>
</dbReference>
<dbReference type="AlphaFoldDB" id="A0A0S1B3V3"/>
<dbReference type="EMBL" id="CP012900">
    <property type="protein sequence ID" value="ALJ29695.1"/>
    <property type="molecule type" value="Genomic_DNA"/>
</dbReference>
<reference evidence="1 2" key="1">
    <citation type="journal article" date="2015" name="Genome Announc.">
        <title>Complete Genome Sequencing of Stenotrophomonas acidaminiphila ZAC14D2_NAIMI4_2, a Multidrug-Resistant Strain Isolated from Sediments of a Polluted River in Mexico, Uncovers New Antibiotic Resistance Genes and a Novel Class-II Lasso Peptide Biosynthesis Gene Cluster.</title>
        <authorList>
            <person name="Vinuesa P."/>
            <person name="Ochoa-Sanchez L.E."/>
        </authorList>
    </citation>
    <scope>NUCLEOTIDE SEQUENCE [LARGE SCALE GENOMIC DNA]</scope>
    <source>
        <strain evidence="1 2">ZAC14D2_NAIMI4_2</strain>
    </source>
</reference>
<evidence type="ECO:0000313" key="1">
    <source>
        <dbReference type="EMBL" id="ALJ29695.1"/>
    </source>
</evidence>
<evidence type="ECO:0000313" key="2">
    <source>
        <dbReference type="Proteomes" id="UP000061010"/>
    </source>
</evidence>
<name>A0A0S1B3V3_9GAMM</name>